<dbReference type="PANTHER" id="PTHR19303">
    <property type="entry name" value="TRANSPOSON"/>
    <property type="match status" value="1"/>
</dbReference>
<dbReference type="EnsemblMetazoa" id="BGLB032051-RA">
    <property type="protein sequence ID" value="BGLB032051-PA"/>
    <property type="gene ID" value="BGLB032051"/>
</dbReference>
<evidence type="ECO:0000259" key="3">
    <source>
        <dbReference type="PROSITE" id="PS51253"/>
    </source>
</evidence>
<gene>
    <name evidence="4" type="primary">106071174</name>
</gene>
<dbReference type="Gene3D" id="1.10.10.60">
    <property type="entry name" value="Homeodomain-like"/>
    <property type="match status" value="1"/>
</dbReference>
<dbReference type="PANTHER" id="PTHR19303:SF74">
    <property type="entry name" value="POGO TRANSPOSABLE ELEMENT WITH KRAB DOMAIN"/>
    <property type="match status" value="1"/>
</dbReference>
<dbReference type="InterPro" id="IPR006600">
    <property type="entry name" value="HTH_CenpB_DNA-bd_dom"/>
</dbReference>
<dbReference type="KEGG" id="bgt:106071174"/>
<evidence type="ECO:0000256" key="2">
    <source>
        <dbReference type="ARBA" id="ARBA00023242"/>
    </source>
</evidence>
<dbReference type="Proteomes" id="UP000076420">
    <property type="component" value="Unassembled WGS sequence"/>
</dbReference>
<reference evidence="4" key="1">
    <citation type="submission" date="2020-05" db="UniProtKB">
        <authorList>
            <consortium name="EnsemblMetazoa"/>
        </authorList>
    </citation>
    <scope>IDENTIFICATION</scope>
    <source>
        <strain evidence="4">BB02</strain>
    </source>
</reference>
<dbReference type="AlphaFoldDB" id="A0A2C9LK08"/>
<organism evidence="4 5">
    <name type="scientific">Biomphalaria glabrata</name>
    <name type="common">Bloodfluke planorb</name>
    <name type="synonym">Freshwater snail</name>
    <dbReference type="NCBI Taxonomy" id="6526"/>
    <lineage>
        <taxon>Eukaryota</taxon>
        <taxon>Metazoa</taxon>
        <taxon>Spiralia</taxon>
        <taxon>Lophotrochozoa</taxon>
        <taxon>Mollusca</taxon>
        <taxon>Gastropoda</taxon>
        <taxon>Heterobranchia</taxon>
        <taxon>Euthyneura</taxon>
        <taxon>Panpulmonata</taxon>
        <taxon>Hygrophila</taxon>
        <taxon>Lymnaeoidea</taxon>
        <taxon>Planorbidae</taxon>
        <taxon>Biomphalaria</taxon>
    </lineage>
</organism>
<accession>A0A2C9LK08</accession>
<proteinExistence type="predicted"/>
<dbReference type="InterPro" id="IPR050863">
    <property type="entry name" value="CenT-Element_Derived"/>
</dbReference>
<evidence type="ECO:0000313" key="4">
    <source>
        <dbReference type="EnsemblMetazoa" id="BGLB032051-PA"/>
    </source>
</evidence>
<dbReference type="InterPro" id="IPR007889">
    <property type="entry name" value="HTH_Psq"/>
</dbReference>
<dbReference type="GO" id="GO:0005634">
    <property type="term" value="C:nucleus"/>
    <property type="evidence" value="ECO:0007669"/>
    <property type="project" value="TreeGrafter"/>
</dbReference>
<keyword evidence="2" id="KW-0539">Nucleus</keyword>
<feature type="domain" description="HTH CENPB-type" evidence="3">
    <location>
        <begin position="85"/>
        <end position="160"/>
    </location>
</feature>
<evidence type="ECO:0000313" key="5">
    <source>
        <dbReference type="Proteomes" id="UP000076420"/>
    </source>
</evidence>
<dbReference type="Pfam" id="PF05225">
    <property type="entry name" value="HTH_psq"/>
    <property type="match status" value="1"/>
</dbReference>
<dbReference type="PROSITE" id="PS51253">
    <property type="entry name" value="HTH_CENPB"/>
    <property type="match status" value="1"/>
</dbReference>
<dbReference type="STRING" id="6526.A0A2C9LK08"/>
<name>A0A2C9LK08_BIOGL</name>
<dbReference type="SUPFAM" id="SSF46689">
    <property type="entry name" value="Homeodomain-like"/>
    <property type="match status" value="2"/>
</dbReference>
<keyword evidence="1" id="KW-0238">DNA-binding</keyword>
<dbReference type="GO" id="GO:0003677">
    <property type="term" value="F:DNA binding"/>
    <property type="evidence" value="ECO:0007669"/>
    <property type="project" value="UniProtKB-KW"/>
</dbReference>
<dbReference type="VEuPathDB" id="VectorBase:BGLAX_027920"/>
<sequence length="294" mass="33712">MFFIIINYFQLDPVTQIINMASALRSIKKMAGSKRNVESKKLHDHKIINVALMEMQEKRMSLRQASKNFNIPATTLHSKFCGKHPVVSRRKFLTDDEEDKLKKWLIDLSSHGFGKTNSEVRETAKAIKNARDPTAESNHKTPTKQWLYAFYKRHPELVLRTPLSLGKERAVILPTNVHKWFLELQDCINRIDPSLLNDPARIFNADESGFTFDPKSRRVIACKGSKHVYTVTSGCKTQVTVLACISAAGQYTPPLLIYPYKRIPCKNLLQDFPDALLQISKKRLDNFFHILLMA</sequence>
<dbReference type="VEuPathDB" id="VectorBase:BGLB032051"/>
<evidence type="ECO:0000256" key="1">
    <source>
        <dbReference type="ARBA" id="ARBA00023125"/>
    </source>
</evidence>
<protein>
    <recommendedName>
        <fullName evidence="3">HTH CENPB-type domain-containing protein</fullName>
    </recommendedName>
</protein>
<dbReference type="InterPro" id="IPR009057">
    <property type="entry name" value="Homeodomain-like_sf"/>
</dbReference>
<dbReference type="Pfam" id="PF03221">
    <property type="entry name" value="HTH_Tnp_Tc5"/>
    <property type="match status" value="1"/>
</dbReference>